<organism evidence="1">
    <name type="scientific">Fusarium oxysporum f. sp. conglutinans race 2 54008</name>
    <dbReference type="NCBI Taxonomy" id="1089457"/>
    <lineage>
        <taxon>Eukaryota</taxon>
        <taxon>Fungi</taxon>
        <taxon>Dikarya</taxon>
        <taxon>Ascomycota</taxon>
        <taxon>Pezizomycotina</taxon>
        <taxon>Sordariomycetes</taxon>
        <taxon>Hypocreomycetidae</taxon>
        <taxon>Hypocreales</taxon>
        <taxon>Nectriaceae</taxon>
        <taxon>Fusarium</taxon>
        <taxon>Fusarium oxysporum species complex</taxon>
    </lineage>
</organism>
<gene>
    <name evidence="1" type="ORF">FOPG_19301</name>
</gene>
<name>X0HTE0_FUSOX</name>
<protein>
    <submittedName>
        <fullName evidence="1">Uncharacterized protein</fullName>
    </submittedName>
</protein>
<dbReference type="HOGENOM" id="CLU_3160046_0_0_1"/>
<dbReference type="Proteomes" id="UP000030676">
    <property type="component" value="Unassembled WGS sequence"/>
</dbReference>
<proteinExistence type="predicted"/>
<dbReference type="AlphaFoldDB" id="X0HTE0"/>
<dbReference type="EMBL" id="JH659283">
    <property type="protein sequence ID" value="EXL64434.1"/>
    <property type="molecule type" value="Genomic_DNA"/>
</dbReference>
<accession>X0HTE0</accession>
<evidence type="ECO:0000313" key="1">
    <source>
        <dbReference type="EMBL" id="EXL64434.1"/>
    </source>
</evidence>
<reference evidence="1" key="2">
    <citation type="submission" date="2012-05" db="EMBL/GenBank/DDBJ databases">
        <title>The Genome Annotation of Fusarium oxysporum PHW808.</title>
        <authorList>
            <consortium name="The Broad Institute Genomics Platform"/>
            <person name="Ma L.-J."/>
            <person name="Corby-Kistler H."/>
            <person name="Broz K."/>
            <person name="Gale L.R."/>
            <person name="Jonkers W."/>
            <person name="O'Donnell K."/>
            <person name="Ploetz R."/>
            <person name="Steinberg C."/>
            <person name="Schwartz D.C."/>
            <person name="VanEtten H."/>
            <person name="Zhou S."/>
            <person name="Young S.K."/>
            <person name="Zeng Q."/>
            <person name="Gargeya S."/>
            <person name="Fitzgerald M."/>
            <person name="Abouelleil A."/>
            <person name="Alvarado L."/>
            <person name="Chapman S.B."/>
            <person name="Gainer-Dewar J."/>
            <person name="Goldberg J."/>
            <person name="Griggs A."/>
            <person name="Gujja S."/>
            <person name="Hansen M."/>
            <person name="Howarth C."/>
            <person name="Imamovic A."/>
            <person name="Ireland A."/>
            <person name="Larimer J."/>
            <person name="McCowan C."/>
            <person name="Murphy C."/>
            <person name="Pearson M."/>
            <person name="Poon T.W."/>
            <person name="Priest M."/>
            <person name="Roberts A."/>
            <person name="Saif S."/>
            <person name="Shea T."/>
            <person name="Sykes S."/>
            <person name="Wortman J."/>
            <person name="Nusbaum C."/>
            <person name="Birren B."/>
        </authorList>
    </citation>
    <scope>NUCLEOTIDE SEQUENCE</scope>
    <source>
        <strain evidence="1">54008</strain>
    </source>
</reference>
<reference evidence="1" key="1">
    <citation type="submission" date="2011-11" db="EMBL/GenBank/DDBJ databases">
        <title>The Genome Sequence of Fusarium oxysporum PHW808.</title>
        <authorList>
            <consortium name="The Broad Institute Genome Sequencing Platform"/>
            <person name="Ma L.-J."/>
            <person name="Gale L.R."/>
            <person name="Schwartz D.C."/>
            <person name="Zhou S."/>
            <person name="Corby-Kistler H."/>
            <person name="Young S.K."/>
            <person name="Zeng Q."/>
            <person name="Gargeya S."/>
            <person name="Fitzgerald M."/>
            <person name="Haas B."/>
            <person name="Abouelleil A."/>
            <person name="Alvarado L."/>
            <person name="Arachchi H.M."/>
            <person name="Berlin A."/>
            <person name="Brown A."/>
            <person name="Chapman S.B."/>
            <person name="Chen Z."/>
            <person name="Dunbar C."/>
            <person name="Freedman E."/>
            <person name="Gearin G."/>
            <person name="Goldberg J."/>
            <person name="Griggs A."/>
            <person name="Gujja S."/>
            <person name="Heiman D."/>
            <person name="Howarth C."/>
            <person name="Larson L."/>
            <person name="Lui A."/>
            <person name="MacDonald P.J.P."/>
            <person name="Montmayeur A."/>
            <person name="Murphy C."/>
            <person name="Neiman D."/>
            <person name="Pearson M."/>
            <person name="Priest M."/>
            <person name="Roberts A."/>
            <person name="Saif S."/>
            <person name="Shea T."/>
            <person name="Shenoy N."/>
            <person name="Sisk P."/>
            <person name="Stolte C."/>
            <person name="Sykes S."/>
            <person name="Wortman J."/>
            <person name="Nusbaum C."/>
            <person name="Birren B."/>
        </authorList>
    </citation>
    <scope>NUCLEOTIDE SEQUENCE [LARGE SCALE GENOMIC DNA]</scope>
    <source>
        <strain evidence="1">54008</strain>
    </source>
</reference>
<sequence>MNSIIFPIFSSLIIILNIINDMKVLRVSIPFNCFESSPRDKVAIRIKR</sequence>